<evidence type="ECO:0000256" key="5">
    <source>
        <dbReference type="ARBA" id="ARBA00043957"/>
    </source>
</evidence>
<dbReference type="InterPro" id="IPR010997">
    <property type="entry name" value="HRDC-like_sf"/>
</dbReference>
<feature type="region of interest" description="Disordered" evidence="6">
    <location>
        <begin position="803"/>
        <end position="845"/>
    </location>
</feature>
<evidence type="ECO:0000256" key="3">
    <source>
        <dbReference type="ARBA" id="ARBA00022835"/>
    </source>
</evidence>
<proteinExistence type="inferred from homology"/>
<comment type="caution">
    <text evidence="8">The sequence shown here is derived from an EMBL/GenBank/DDBJ whole genome shotgun (WGS) entry which is preliminary data.</text>
</comment>
<dbReference type="Gene3D" id="3.30.420.10">
    <property type="entry name" value="Ribonuclease H-like superfamily/Ribonuclease H"/>
    <property type="match status" value="1"/>
</dbReference>
<gene>
    <name evidence="8" type="ORF">F8388_018727</name>
</gene>
<evidence type="ECO:0000313" key="9">
    <source>
        <dbReference type="Proteomes" id="UP000525078"/>
    </source>
</evidence>
<evidence type="ECO:0000259" key="7">
    <source>
        <dbReference type="PROSITE" id="PS50967"/>
    </source>
</evidence>
<dbReference type="GO" id="GO:0071039">
    <property type="term" value="P:nuclear polyadenylation-dependent CUT catabolic process"/>
    <property type="evidence" value="ECO:0007669"/>
    <property type="project" value="TreeGrafter"/>
</dbReference>
<dbReference type="InterPro" id="IPR045092">
    <property type="entry name" value="Rrp6-like"/>
</dbReference>
<dbReference type="Gene3D" id="1.10.150.80">
    <property type="entry name" value="HRDC domain"/>
    <property type="match status" value="1"/>
</dbReference>
<dbReference type="GO" id="GO:0071037">
    <property type="term" value="P:nuclear polyadenylation-dependent snRNA catabolic process"/>
    <property type="evidence" value="ECO:0007669"/>
    <property type="project" value="TreeGrafter"/>
</dbReference>
<evidence type="ECO:0000256" key="1">
    <source>
        <dbReference type="ARBA" id="ARBA00004123"/>
    </source>
</evidence>
<dbReference type="FunFam" id="1.10.150.80:FF:000001">
    <property type="entry name" value="Putative exosome component 10"/>
    <property type="match status" value="1"/>
</dbReference>
<dbReference type="PANTHER" id="PTHR12124:SF47">
    <property type="entry name" value="EXOSOME COMPONENT 10"/>
    <property type="match status" value="1"/>
</dbReference>
<dbReference type="GO" id="GO:0000176">
    <property type="term" value="C:nuclear exosome (RNase complex)"/>
    <property type="evidence" value="ECO:0007669"/>
    <property type="project" value="InterPro"/>
</dbReference>
<dbReference type="AlphaFoldDB" id="A0A7J6FD50"/>
<dbReference type="GO" id="GO:0071051">
    <property type="term" value="P:poly(A)-dependent snoRNA 3'-end processing"/>
    <property type="evidence" value="ECO:0007669"/>
    <property type="project" value="TreeGrafter"/>
</dbReference>
<accession>A0A7J6FD50</accession>
<comment type="subcellular location">
    <subcellularLocation>
        <location evidence="1">Nucleus</location>
    </subcellularLocation>
</comment>
<dbReference type="Pfam" id="PF01612">
    <property type="entry name" value="DNA_pol_A_exo1"/>
    <property type="match status" value="1"/>
</dbReference>
<feature type="region of interest" description="Disordered" evidence="6">
    <location>
        <begin position="853"/>
        <end position="872"/>
    </location>
</feature>
<feature type="domain" description="HRDC" evidence="7">
    <location>
        <begin position="536"/>
        <end position="616"/>
    </location>
</feature>
<feature type="region of interest" description="Disordered" evidence="6">
    <location>
        <begin position="881"/>
        <end position="941"/>
    </location>
</feature>
<dbReference type="GO" id="GO:0000166">
    <property type="term" value="F:nucleotide binding"/>
    <property type="evidence" value="ECO:0007669"/>
    <property type="project" value="InterPro"/>
</dbReference>
<sequence>MFTRVKCVKKANPKLITLLNPNPKTLTEINRKKKKIKTFSITMAEDAMNVDQYSPNKAQSLYTLTNGPLASSLSKLSGSSRGIPSNKDFYFYNNFDDFRAPIQEIDNKSQSLLESVGSSSSRMWNKHMPFPVDMDEAMDWLNNANDEIFERVDMSIDEFQRNRNSEEAAGKVMNASSSVVDDNDGFQLVCGKKKKGANQLPSGFQDSNSSITVATKDKKTTVGSKPKIPFHIPSITRPQQEFNIFVNNNNQAFEHVWLDKSEDGKYVHPLKKFSFMDFVDKDSDVLHIEPVKPSPVETTPFTFVDEVIDLKNLAIKLSGVNEFAVDLEHNQYRSFQGLTCLIQISTRTEDFVIDALKLRTRIGPYLREAFKDPTKRKVMHGADRDIFGFKEISAFTSAICLTLASLLPYASRILKLERNSLEYLLHHFCGVTANKEYQNADWRLRPLPKEMLRYAREDTHYLLHIYDLMRMKLLSLSKESESSEISLQEVYKRSYELCIQLYEKEIQNENSYLYNMGISNETIIGLKYRLQEAGLNAQQLAVVSGLCGWRDLMARTEDESTGYILPNKTLIEIAKKMPETTSKLRQLVKSKHSFIEQKLGAVVNVVRSNKLKAPEFEAVAEQLKEGRAALASEENVVVDDDPEASEIAIATVESTSDGTVMDNSPSTLLCNGNSGVPKEGLAVSGQREDRNTSTSLPVLPKASAVSVQAQKKPNRAFGALLGSKIPKKKTDLSKKDKEEATLEQIRASVHLPFHSFSSTFEQPKPVVEAPVATLEVPVSDHPANTLPVSSKLDDIIMLQTVNSDAEESKSDSGTTLKDADNNPVVSSSKIDKEEEPMSLSDLSSSFKQCFQDRKTKQVERTQESGGGLKLEPFDYEAARKQVLFGENNTKEQRKSGAGNSKGKKKSDKSRASNNDEELGDFSQGRRRKAFPATGNRSSTFR</sequence>
<dbReference type="GO" id="GO:0003727">
    <property type="term" value="F:single-stranded RNA binding"/>
    <property type="evidence" value="ECO:0007669"/>
    <property type="project" value="TreeGrafter"/>
</dbReference>
<evidence type="ECO:0000256" key="2">
    <source>
        <dbReference type="ARBA" id="ARBA00022552"/>
    </source>
</evidence>
<dbReference type="SMART" id="SM00341">
    <property type="entry name" value="HRDC"/>
    <property type="match status" value="1"/>
</dbReference>
<reference evidence="8 9" key="1">
    <citation type="journal article" date="2020" name="bioRxiv">
        <title>Sequence and annotation of 42 cannabis genomes reveals extensive copy number variation in cannabinoid synthesis and pathogen resistance genes.</title>
        <authorList>
            <person name="Mckernan K.J."/>
            <person name="Helbert Y."/>
            <person name="Kane L.T."/>
            <person name="Ebling H."/>
            <person name="Zhang L."/>
            <person name="Liu B."/>
            <person name="Eaton Z."/>
            <person name="Mclaughlin S."/>
            <person name="Kingan S."/>
            <person name="Baybayan P."/>
            <person name="Concepcion G."/>
            <person name="Jordan M."/>
            <person name="Riva A."/>
            <person name="Barbazuk W."/>
            <person name="Harkins T."/>
        </authorList>
    </citation>
    <scope>NUCLEOTIDE SEQUENCE [LARGE SCALE GENOMIC DNA]</scope>
    <source>
        <strain evidence="9">cv. Jamaican Lion 4</strain>
        <tissue evidence="8">Leaf</tissue>
    </source>
</reference>
<dbReference type="PROSITE" id="PS50967">
    <property type="entry name" value="HRDC"/>
    <property type="match status" value="1"/>
</dbReference>
<dbReference type="GO" id="GO:0071038">
    <property type="term" value="P:TRAMP-dependent tRNA surveillance pathway"/>
    <property type="evidence" value="ECO:0007669"/>
    <property type="project" value="TreeGrafter"/>
</dbReference>
<organism evidence="8 9">
    <name type="scientific">Cannabis sativa</name>
    <name type="common">Hemp</name>
    <name type="synonym">Marijuana</name>
    <dbReference type="NCBI Taxonomy" id="3483"/>
    <lineage>
        <taxon>Eukaryota</taxon>
        <taxon>Viridiplantae</taxon>
        <taxon>Streptophyta</taxon>
        <taxon>Embryophyta</taxon>
        <taxon>Tracheophyta</taxon>
        <taxon>Spermatophyta</taxon>
        <taxon>Magnoliopsida</taxon>
        <taxon>eudicotyledons</taxon>
        <taxon>Gunneridae</taxon>
        <taxon>Pentapetalae</taxon>
        <taxon>rosids</taxon>
        <taxon>fabids</taxon>
        <taxon>Rosales</taxon>
        <taxon>Cannabaceae</taxon>
        <taxon>Cannabis</taxon>
    </lineage>
</organism>
<dbReference type="Pfam" id="PF08066">
    <property type="entry name" value="PMC2NT"/>
    <property type="match status" value="1"/>
</dbReference>
<dbReference type="SUPFAM" id="SSF53098">
    <property type="entry name" value="Ribonuclease H-like"/>
    <property type="match status" value="1"/>
</dbReference>
<dbReference type="GO" id="GO:0071036">
    <property type="term" value="P:nuclear polyadenylation-dependent snoRNA catabolic process"/>
    <property type="evidence" value="ECO:0007669"/>
    <property type="project" value="TreeGrafter"/>
</dbReference>
<dbReference type="GO" id="GO:0000175">
    <property type="term" value="F:3'-5'-RNA exonuclease activity"/>
    <property type="evidence" value="ECO:0007669"/>
    <property type="project" value="InterPro"/>
</dbReference>
<evidence type="ECO:0000256" key="4">
    <source>
        <dbReference type="ARBA" id="ARBA00023242"/>
    </source>
</evidence>
<feature type="compositionally biased region" description="Basic and acidic residues" evidence="6">
    <location>
        <begin position="853"/>
        <end position="862"/>
    </location>
</feature>
<dbReference type="InterPro" id="IPR044876">
    <property type="entry name" value="HRDC_dom_sf"/>
</dbReference>
<dbReference type="Proteomes" id="UP000525078">
    <property type="component" value="Unassembled WGS sequence"/>
</dbReference>
<dbReference type="EMBL" id="JAATIP010000134">
    <property type="protein sequence ID" value="KAF4368603.1"/>
    <property type="molecule type" value="Genomic_DNA"/>
</dbReference>
<evidence type="ECO:0000256" key="6">
    <source>
        <dbReference type="SAM" id="MobiDB-lite"/>
    </source>
</evidence>
<protein>
    <recommendedName>
        <fullName evidence="7">HRDC domain-containing protein</fullName>
    </recommendedName>
</protein>
<keyword evidence="2" id="KW-0698">rRNA processing</keyword>
<dbReference type="GO" id="GO:0071044">
    <property type="term" value="P:histone mRNA catabolic process"/>
    <property type="evidence" value="ECO:0007669"/>
    <property type="project" value="TreeGrafter"/>
</dbReference>
<comment type="similarity">
    <text evidence="5">Belongs to the exosome component 10/RRP6 family.</text>
</comment>
<dbReference type="SUPFAM" id="SSF47819">
    <property type="entry name" value="HRDC-like"/>
    <property type="match status" value="1"/>
</dbReference>
<dbReference type="GO" id="GO:0000467">
    <property type="term" value="P:exonucleolytic trimming to generate mature 3'-end of 5.8S rRNA from tricistronic rRNA transcript (SSU-rRNA, 5.8S rRNA, LSU-rRNA)"/>
    <property type="evidence" value="ECO:0007669"/>
    <property type="project" value="InterPro"/>
</dbReference>
<keyword evidence="4" id="KW-0539">Nucleus</keyword>
<name>A0A7J6FD50_CANSA</name>
<dbReference type="InterPro" id="IPR012588">
    <property type="entry name" value="Exosome-assoc_fac_Rrp6_N"/>
</dbReference>
<evidence type="ECO:0000313" key="8">
    <source>
        <dbReference type="EMBL" id="KAF4368603.1"/>
    </source>
</evidence>
<dbReference type="SMART" id="SM00474">
    <property type="entry name" value="35EXOc"/>
    <property type="match status" value="1"/>
</dbReference>
<dbReference type="InterPro" id="IPR002562">
    <property type="entry name" value="3'-5'_exonuclease_dom"/>
</dbReference>
<dbReference type="GO" id="GO:0071040">
    <property type="term" value="P:nuclear polyadenylation-dependent antisense transcript catabolic process"/>
    <property type="evidence" value="ECO:0007669"/>
    <property type="project" value="TreeGrafter"/>
</dbReference>
<dbReference type="InterPro" id="IPR002121">
    <property type="entry name" value="HRDC_dom"/>
</dbReference>
<dbReference type="Pfam" id="PF00570">
    <property type="entry name" value="HRDC"/>
    <property type="match status" value="1"/>
</dbReference>
<keyword evidence="3" id="KW-0271">Exosome</keyword>
<dbReference type="PANTHER" id="PTHR12124">
    <property type="entry name" value="POLYMYOSITIS/SCLERODERMA AUTOANTIGEN-RELATED"/>
    <property type="match status" value="1"/>
</dbReference>
<dbReference type="InterPro" id="IPR036397">
    <property type="entry name" value="RNaseH_sf"/>
</dbReference>
<dbReference type="InterPro" id="IPR012337">
    <property type="entry name" value="RNaseH-like_sf"/>
</dbReference>
<dbReference type="GO" id="GO:0005730">
    <property type="term" value="C:nucleolus"/>
    <property type="evidence" value="ECO:0007669"/>
    <property type="project" value="TreeGrafter"/>
</dbReference>
<dbReference type="GO" id="GO:0071035">
    <property type="term" value="P:nuclear polyadenylation-dependent rRNA catabolic process"/>
    <property type="evidence" value="ECO:0007669"/>
    <property type="project" value="TreeGrafter"/>
</dbReference>